<protein>
    <submittedName>
        <fullName evidence="2">Calcium-dependent cysteine-type endopeptidase</fullName>
    </submittedName>
</protein>
<dbReference type="SUPFAM" id="SSF54001">
    <property type="entry name" value="Cysteine proteinases"/>
    <property type="match status" value="1"/>
</dbReference>
<dbReference type="Pfam" id="PF00648">
    <property type="entry name" value="Peptidase_C2"/>
    <property type="match status" value="1"/>
</dbReference>
<dbReference type="InterPro" id="IPR022684">
    <property type="entry name" value="Calpain_cysteine_protease"/>
</dbReference>
<gene>
    <name evidence="2" type="ORF">ST47_g6351</name>
</gene>
<dbReference type="PANTHER" id="PTHR10183">
    <property type="entry name" value="CALPAIN"/>
    <property type="match status" value="1"/>
</dbReference>
<dbReference type="PROSITE" id="PS50203">
    <property type="entry name" value="CALPAIN_CAT"/>
    <property type="match status" value="1"/>
</dbReference>
<name>A0A163CH58_DIDRA</name>
<evidence type="ECO:0000313" key="3">
    <source>
        <dbReference type="Proteomes" id="UP000076837"/>
    </source>
</evidence>
<dbReference type="GO" id="GO:0006508">
    <property type="term" value="P:proteolysis"/>
    <property type="evidence" value="ECO:0007669"/>
    <property type="project" value="InterPro"/>
</dbReference>
<accession>A0A163CH58</accession>
<reference evidence="2 3" key="1">
    <citation type="journal article" date="2016" name="Sci. Rep.">
        <title>Draft genome sequencing and secretome analysis of fungal phytopathogen Ascochyta rabiei provides insight into the necrotrophic effector repertoire.</title>
        <authorList>
            <person name="Verma S."/>
            <person name="Gazara R.K."/>
            <person name="Nizam S."/>
            <person name="Parween S."/>
            <person name="Chattopadhyay D."/>
            <person name="Verma P.K."/>
        </authorList>
    </citation>
    <scope>NUCLEOTIDE SEQUENCE [LARGE SCALE GENOMIC DNA]</scope>
    <source>
        <strain evidence="2 3">ArDII</strain>
    </source>
</reference>
<dbReference type="InterPro" id="IPR038765">
    <property type="entry name" value="Papain-like_cys_pep_sf"/>
</dbReference>
<dbReference type="AlphaFoldDB" id="A0A163CH58"/>
<dbReference type="OrthoDB" id="424753at2759"/>
<comment type="caution">
    <text evidence="1">Lacks conserved residue(s) required for the propagation of feature annotation.</text>
</comment>
<organism evidence="2 3">
    <name type="scientific">Didymella rabiei</name>
    <name type="common">Chickpea ascochyta blight fungus</name>
    <name type="synonym">Mycosphaerella rabiei</name>
    <dbReference type="NCBI Taxonomy" id="5454"/>
    <lineage>
        <taxon>Eukaryota</taxon>
        <taxon>Fungi</taxon>
        <taxon>Dikarya</taxon>
        <taxon>Ascomycota</taxon>
        <taxon>Pezizomycotina</taxon>
        <taxon>Dothideomycetes</taxon>
        <taxon>Pleosporomycetidae</taxon>
        <taxon>Pleosporales</taxon>
        <taxon>Pleosporineae</taxon>
        <taxon>Didymellaceae</taxon>
        <taxon>Ascochyta</taxon>
    </lineage>
</organism>
<evidence type="ECO:0000256" key="1">
    <source>
        <dbReference type="PROSITE-ProRule" id="PRU00239"/>
    </source>
</evidence>
<dbReference type="GO" id="GO:0004198">
    <property type="term" value="F:calcium-dependent cysteine-type endopeptidase activity"/>
    <property type="evidence" value="ECO:0007669"/>
    <property type="project" value="InterPro"/>
</dbReference>
<comment type="caution">
    <text evidence="2">The sequence shown here is derived from an EMBL/GenBank/DDBJ whole genome shotgun (WGS) entry which is preliminary data.</text>
</comment>
<dbReference type="STRING" id="5454.A0A163CH58"/>
<dbReference type="EMBL" id="JYNV01000213">
    <property type="protein sequence ID" value="KZM22458.1"/>
    <property type="molecule type" value="Genomic_DNA"/>
</dbReference>
<dbReference type="InterPro" id="IPR001300">
    <property type="entry name" value="Peptidase_C2_calpain_cat"/>
</dbReference>
<keyword evidence="3" id="KW-1185">Reference proteome</keyword>
<evidence type="ECO:0000313" key="2">
    <source>
        <dbReference type="EMBL" id="KZM22458.1"/>
    </source>
</evidence>
<proteinExistence type="predicted"/>
<dbReference type="Proteomes" id="UP000076837">
    <property type="component" value="Unassembled WGS sequence"/>
</dbReference>
<sequence>MILNSRVDVPIDGLGAIHRVDSIFDNPKFKINDLQVAMSYRSLIKRACVAQNERCGVYGFAFYRDGEWIWNVVDDNMFITKSDFDARGAIYDPTSIKETMYKRTHQTGSEALYFASCAHENETWLPLLDEAYAKINGDYDTISGGVSCEAVEDLTEGVTSKILTARVLDKECLWKELKQVNTNLLFSASSLGYYGGGSDARRGLAFNRAYSIINAVDASSEDNTSNHQLVLIRRCPEKLDERYFRGLAGKYMFDLHYILQEKGTEAGDYISRACGAWFGNRSISADVLLEPGVYEVLPKIEAKRNWNAPDVHEVVTKVAERNLQKLRQMSLNYDIANAKETVKSKGNMSASVGAQPATTVSENGEISFGAEETKCANTTGIAELLIKTAKLNVDDKISSDDSKDTEQTCIEGLELHSCVLSRPAARARPSALHLCRDQPA</sequence>
<dbReference type="PANTHER" id="PTHR10183:SF425">
    <property type="entry name" value="CALPAIN-5"/>
    <property type="match status" value="1"/>
</dbReference>